<feature type="chain" id="PRO_5046095981" evidence="2">
    <location>
        <begin position="23"/>
        <end position="209"/>
    </location>
</feature>
<name>A0ABZ2NFP2_9BACI</name>
<reference evidence="3 4" key="1">
    <citation type="submission" date="2024-02" db="EMBL/GenBank/DDBJ databases">
        <title>Seven novel Bacillus-like species.</title>
        <authorList>
            <person name="Liu G."/>
        </authorList>
    </citation>
    <scope>NUCLEOTIDE SEQUENCE [LARGE SCALE GENOMIC DNA]</scope>
    <source>
        <strain evidence="3 4">FJAT-52054</strain>
    </source>
</reference>
<keyword evidence="4" id="KW-1185">Reference proteome</keyword>
<dbReference type="Proteomes" id="UP001377337">
    <property type="component" value="Chromosome"/>
</dbReference>
<proteinExistence type="predicted"/>
<dbReference type="PROSITE" id="PS51257">
    <property type="entry name" value="PROKAR_LIPOPROTEIN"/>
    <property type="match status" value="1"/>
</dbReference>
<feature type="compositionally biased region" description="Basic and acidic residues" evidence="1">
    <location>
        <begin position="34"/>
        <end position="47"/>
    </location>
</feature>
<evidence type="ECO:0000256" key="1">
    <source>
        <dbReference type="SAM" id="MobiDB-lite"/>
    </source>
</evidence>
<evidence type="ECO:0000256" key="2">
    <source>
        <dbReference type="SAM" id="SignalP"/>
    </source>
</evidence>
<protein>
    <submittedName>
        <fullName evidence="3">Uncharacterized protein</fullName>
    </submittedName>
</protein>
<evidence type="ECO:0000313" key="4">
    <source>
        <dbReference type="Proteomes" id="UP001377337"/>
    </source>
</evidence>
<gene>
    <name evidence="3" type="ORF">WCV65_19085</name>
</gene>
<feature type="region of interest" description="Disordered" evidence="1">
    <location>
        <begin position="27"/>
        <end position="71"/>
    </location>
</feature>
<dbReference type="EMBL" id="CP147407">
    <property type="protein sequence ID" value="WXB96612.1"/>
    <property type="molecule type" value="Genomic_DNA"/>
</dbReference>
<evidence type="ECO:0000313" key="3">
    <source>
        <dbReference type="EMBL" id="WXB96612.1"/>
    </source>
</evidence>
<dbReference type="RefSeq" id="WP_338778706.1">
    <property type="nucleotide sequence ID" value="NZ_CP147407.1"/>
</dbReference>
<sequence>MKKALSLLIVSLFLLSGCVINEKPKTVQTVQEPPVEKESPPVQREEEPAPEPVPEPAPAPEEPPAAEEPAAPAVPDVSDAEMQYLDQVSPMLEQLSAGLYAFGELNMQASGDPSLLTDSGWTKEMAKALVQMQSASDDLKSLQPPPGMAEVHDLFLLAGKEIDYVVAHYPGAVDSMDIAAIEQCTEALLNVGMYMDQASALLGSSPQSY</sequence>
<accession>A0ABZ2NFP2</accession>
<keyword evidence="2" id="KW-0732">Signal</keyword>
<feature type="compositionally biased region" description="Pro residues" evidence="1">
    <location>
        <begin position="50"/>
        <end position="63"/>
    </location>
</feature>
<organism evidence="3 4">
    <name type="scientific">Metabacillus sediminis</name>
    <dbReference type="NCBI Taxonomy" id="3117746"/>
    <lineage>
        <taxon>Bacteria</taxon>
        <taxon>Bacillati</taxon>
        <taxon>Bacillota</taxon>
        <taxon>Bacilli</taxon>
        <taxon>Bacillales</taxon>
        <taxon>Bacillaceae</taxon>
        <taxon>Metabacillus</taxon>
    </lineage>
</organism>
<feature type="signal peptide" evidence="2">
    <location>
        <begin position="1"/>
        <end position="22"/>
    </location>
</feature>